<dbReference type="Gene3D" id="1.10.260.40">
    <property type="entry name" value="lambda repressor-like DNA-binding domains"/>
    <property type="match status" value="1"/>
</dbReference>
<dbReference type="SUPFAM" id="SSF47413">
    <property type="entry name" value="lambda repressor-like DNA-binding domains"/>
    <property type="match status" value="1"/>
</dbReference>
<dbReference type="InterPro" id="IPR001387">
    <property type="entry name" value="Cro/C1-type_HTH"/>
</dbReference>
<dbReference type="Proteomes" id="UP000292958">
    <property type="component" value="Unassembled WGS sequence"/>
</dbReference>
<keyword evidence="2" id="KW-0238">DNA-binding</keyword>
<protein>
    <submittedName>
        <fullName evidence="2">DNA-binding XRE family transcriptional regulator</fullName>
    </submittedName>
</protein>
<keyword evidence="3" id="KW-1185">Reference proteome</keyword>
<gene>
    <name evidence="2" type="ORF">BDD14_2747</name>
</gene>
<evidence type="ECO:0000313" key="2">
    <source>
        <dbReference type="EMBL" id="RZU41240.1"/>
    </source>
</evidence>
<organism evidence="2 3">
    <name type="scientific">Edaphobacter modestus</name>
    <dbReference type="NCBI Taxonomy" id="388466"/>
    <lineage>
        <taxon>Bacteria</taxon>
        <taxon>Pseudomonadati</taxon>
        <taxon>Acidobacteriota</taxon>
        <taxon>Terriglobia</taxon>
        <taxon>Terriglobales</taxon>
        <taxon>Acidobacteriaceae</taxon>
        <taxon>Edaphobacter</taxon>
    </lineage>
</organism>
<dbReference type="RefSeq" id="WP_130419181.1">
    <property type="nucleotide sequence ID" value="NZ_SHKW01000001.1"/>
</dbReference>
<reference evidence="2 3" key="1">
    <citation type="submission" date="2019-02" db="EMBL/GenBank/DDBJ databases">
        <title>Genomic Encyclopedia of Archaeal and Bacterial Type Strains, Phase II (KMG-II): from individual species to whole genera.</title>
        <authorList>
            <person name="Goeker M."/>
        </authorList>
    </citation>
    <scope>NUCLEOTIDE SEQUENCE [LARGE SCALE GENOMIC DNA]</scope>
    <source>
        <strain evidence="2 3">DSM 18101</strain>
    </source>
</reference>
<dbReference type="PROSITE" id="PS50943">
    <property type="entry name" value="HTH_CROC1"/>
    <property type="match status" value="1"/>
</dbReference>
<dbReference type="OrthoDB" id="2736385at2"/>
<dbReference type="Pfam" id="PF01381">
    <property type="entry name" value="HTH_3"/>
    <property type="match status" value="1"/>
</dbReference>
<evidence type="ECO:0000259" key="1">
    <source>
        <dbReference type="PROSITE" id="PS50943"/>
    </source>
</evidence>
<name>A0A4Q7YUF6_9BACT</name>
<dbReference type="AlphaFoldDB" id="A0A4Q7YUF6"/>
<dbReference type="GO" id="GO:0003677">
    <property type="term" value="F:DNA binding"/>
    <property type="evidence" value="ECO:0007669"/>
    <property type="project" value="UniProtKB-KW"/>
</dbReference>
<dbReference type="EMBL" id="SHKW01000001">
    <property type="protein sequence ID" value="RZU41240.1"/>
    <property type="molecule type" value="Genomic_DNA"/>
</dbReference>
<proteinExistence type="predicted"/>
<evidence type="ECO:0000313" key="3">
    <source>
        <dbReference type="Proteomes" id="UP000292958"/>
    </source>
</evidence>
<accession>A0A4Q7YUF6</accession>
<dbReference type="InterPro" id="IPR010982">
    <property type="entry name" value="Lambda_DNA-bd_dom_sf"/>
</dbReference>
<comment type="caution">
    <text evidence="2">The sequence shown here is derived from an EMBL/GenBank/DDBJ whole genome shotgun (WGS) entry which is preliminary data.</text>
</comment>
<feature type="domain" description="HTH cro/C1-type" evidence="1">
    <location>
        <begin position="31"/>
        <end position="74"/>
    </location>
</feature>
<dbReference type="SMART" id="SM00530">
    <property type="entry name" value="HTH_XRE"/>
    <property type="match status" value="1"/>
</dbReference>
<sequence length="83" mass="9285">MSIENPPELFIADWKSVGRRIRELRGFDTNQSELAQAIGVAQSHISAAERGQKEIGVVSLFRIARLYGKSVEWLLTGSDRKAK</sequence>
<dbReference type="CDD" id="cd00093">
    <property type="entry name" value="HTH_XRE"/>
    <property type="match status" value="1"/>
</dbReference>